<dbReference type="InterPro" id="IPR036034">
    <property type="entry name" value="PDZ_sf"/>
</dbReference>
<dbReference type="GO" id="GO:0005737">
    <property type="term" value="C:cytoplasm"/>
    <property type="evidence" value="ECO:0007669"/>
    <property type="project" value="UniProtKB-SubCell"/>
</dbReference>
<dbReference type="Gene3D" id="2.120.10.60">
    <property type="entry name" value="Tricorn protease N-terminal domain"/>
    <property type="match status" value="2"/>
</dbReference>
<keyword evidence="4 7" id="KW-0645">Protease</keyword>
<dbReference type="GO" id="GO:0006508">
    <property type="term" value="P:proteolysis"/>
    <property type="evidence" value="ECO:0007669"/>
    <property type="project" value="UniProtKB-UniRule"/>
</dbReference>
<comment type="function">
    <text evidence="7">Degrades oligopeptides.</text>
</comment>
<dbReference type="InterPro" id="IPR029045">
    <property type="entry name" value="ClpP/crotonase-like_dom_sf"/>
</dbReference>
<evidence type="ECO:0000256" key="7">
    <source>
        <dbReference type="PIRNR" id="PIRNR036421"/>
    </source>
</evidence>
<dbReference type="SUPFAM" id="SSF52096">
    <property type="entry name" value="ClpP/crotonase"/>
    <property type="match status" value="1"/>
</dbReference>
<evidence type="ECO:0000259" key="10">
    <source>
        <dbReference type="Pfam" id="PF03572"/>
    </source>
</evidence>
<feature type="active site" description="Nucleophile" evidence="8">
    <location>
        <position position="985"/>
    </location>
</feature>
<evidence type="ECO:0000256" key="2">
    <source>
        <dbReference type="ARBA" id="ARBA00008524"/>
    </source>
</evidence>
<sequence>MKKIYAFLFVTMLTICAWGQNNPLWLRYTAISPDGKSILFTYKGDIYSVPSDGGVAYPLTISESYEYCPVWSKDGKSIAFAADRYGNFDVYVMPATGGEAKRLTFHSANETPTSFTADNKSVIFSACRQDLVTNAQFPISTMSELYSVPVSGGKVSQILTSPALNATITSTGDKLIYDDLKGYENLWRKHHTSSIAHDIWVYDFNSKKFTKLTQFNGEDRNPVFDSNDNDFYYLSEQSGSFNVFKSSLNNSSSNKALTHFTKHPVRFLTKSNNNTLCFSFDGEVYTMKPGGEPQKVNITIANDGRTPIQKNMQVNSGFTEARLSPNGKEFVYVFRGEIFVSSIDGGITKRITNTPYQERNVSFSPDGRSLLYAAEKDNSWNIYTTKITRKEEPYFYTSTVLKEEPVVTTDAEEFQPEFSPDGKEVAYLENRVVLKVINLKSKQIRTIMTADKNYSYADGDQYYKWSPDGKWFLVQYGSPERVMTPEIGLVASDGKSEIHNLTLSGYDDFSPKWVLDGKAMIWASDRNGLLRQSGNPVSGDVFEMFFSKEAFDRSNLSKEEFALLKEQEDKAKKEKKEIIPKVKSEKDSLKKVTAKDITIDWENLTDRKKKLTTHTSEASDWILSKDGEKLYYLTSFDKGNDLWVTELRTKETKLLTKLDVNGPSMELSSDGKFIFLLADGKAMKIDAESGKSESLKTNGEMLLDKTAENNYIFDHSWRLLKEKFYVENLHGVDWEFYYNAYKKFLPYITNNYDFSEMLSEMLGELNASHTGSGYRGGANMSDQTASLGLLFDYNYTGKGINVAEVIEGGPVDKAASKIKPGTIIEQIDGMPTDSIDFYQLLNRKINKLTLLSLYNPATNKRWEESVKPISSGEEGELLYKRWVKNRRNEVEQLSNGKIGYIHVRSMDDSSMRTVFEEALGRNIGKEALIIDTRFNGGGNIHEQLSDFLSGKNYCDIIPHGQFVGSEPQNKWSKPSIVLMGESNYSDAHLFPVAYKLKNVGKTLGMPVPGTGTFVWWESQIDPTIYFGIPMGGWRTPDGKFCENNQMEPDIKVFNEPDILSTGRDQQIETAVKELMKK</sequence>
<evidence type="ECO:0000256" key="8">
    <source>
        <dbReference type="PIRSR" id="PIRSR036421-1"/>
    </source>
</evidence>
<evidence type="ECO:0000313" key="12">
    <source>
        <dbReference type="EMBL" id="SHG01371.1"/>
    </source>
</evidence>
<keyword evidence="5 7" id="KW-0378">Hydrolase</keyword>
<dbReference type="Gene3D" id="2.120.10.30">
    <property type="entry name" value="TolB, C-terminal domain"/>
    <property type="match status" value="1"/>
</dbReference>
<dbReference type="AlphaFoldDB" id="A0A1M5GCY7"/>
<gene>
    <name evidence="12" type="ORF">SAMN05444405_12020</name>
</gene>
<evidence type="ECO:0000256" key="9">
    <source>
        <dbReference type="PIRSR" id="PIRSR036421-3"/>
    </source>
</evidence>
<protein>
    <recommendedName>
        <fullName evidence="7">Tricorn protease homolog</fullName>
        <ecNumber evidence="7">3.4.21.-</ecNumber>
    </recommendedName>
</protein>
<dbReference type="Pfam" id="PF03572">
    <property type="entry name" value="Peptidase_S41"/>
    <property type="match status" value="1"/>
</dbReference>
<feature type="active site" description="Charge relay system" evidence="8">
    <location>
        <position position="1042"/>
    </location>
</feature>
<dbReference type="OrthoDB" id="9815657at2"/>
<dbReference type="InterPro" id="IPR011042">
    <property type="entry name" value="6-blade_b-propeller_TolB-like"/>
</dbReference>
<comment type="similarity">
    <text evidence="2 7">Belongs to the peptidase S41B family.</text>
</comment>
<dbReference type="SUPFAM" id="SSF69304">
    <property type="entry name" value="Tricorn protease N-terminal domain"/>
    <property type="match status" value="2"/>
</dbReference>
<dbReference type="Pfam" id="PF26549">
    <property type="entry name" value="Tricorn_N"/>
    <property type="match status" value="1"/>
</dbReference>
<feature type="domain" description="Tricorn protease C1" evidence="11">
    <location>
        <begin position="707"/>
        <end position="763"/>
    </location>
</feature>
<evidence type="ECO:0000313" key="13">
    <source>
        <dbReference type="Proteomes" id="UP000184509"/>
    </source>
</evidence>
<dbReference type="STRING" id="1297750.SAMN05444405_12020"/>
<keyword evidence="13" id="KW-1185">Reference proteome</keyword>
<dbReference type="InterPro" id="IPR012393">
    <property type="entry name" value="Tricorn_protease"/>
</dbReference>
<accession>A0A1M5GCY7</accession>
<dbReference type="SUPFAM" id="SSF50156">
    <property type="entry name" value="PDZ domain-like"/>
    <property type="match status" value="1"/>
</dbReference>
<dbReference type="Gene3D" id="2.30.42.10">
    <property type="match status" value="1"/>
</dbReference>
<dbReference type="Gene3D" id="3.30.750.44">
    <property type="match status" value="1"/>
</dbReference>
<feature type="site" description="Transition state stabilizer; via amide nitrogen" evidence="9">
    <location>
        <position position="986"/>
    </location>
</feature>
<proteinExistence type="inferred from homology"/>
<dbReference type="RefSeq" id="WP_073403791.1">
    <property type="nucleotide sequence ID" value="NZ_FQTV01000020.1"/>
</dbReference>
<organism evidence="12 13">
    <name type="scientific">Bacteroides luti</name>
    <dbReference type="NCBI Taxonomy" id="1297750"/>
    <lineage>
        <taxon>Bacteria</taxon>
        <taxon>Pseudomonadati</taxon>
        <taxon>Bacteroidota</taxon>
        <taxon>Bacteroidia</taxon>
        <taxon>Bacteroidales</taxon>
        <taxon>Bacteroidaceae</taxon>
        <taxon>Bacteroides</taxon>
    </lineage>
</organism>
<dbReference type="Gene3D" id="3.90.226.10">
    <property type="entry name" value="2-enoyl-CoA Hydratase, Chain A, domain 1"/>
    <property type="match status" value="1"/>
</dbReference>
<keyword evidence="6 7" id="KW-0720">Serine protease</keyword>
<evidence type="ECO:0000256" key="5">
    <source>
        <dbReference type="ARBA" id="ARBA00022801"/>
    </source>
</evidence>
<comment type="subcellular location">
    <subcellularLocation>
        <location evidence="1 7">Cytoplasm</location>
    </subcellularLocation>
</comment>
<dbReference type="EMBL" id="FQTV01000020">
    <property type="protein sequence ID" value="SHG01371.1"/>
    <property type="molecule type" value="Genomic_DNA"/>
</dbReference>
<evidence type="ECO:0000259" key="11">
    <source>
        <dbReference type="Pfam" id="PF14684"/>
    </source>
</evidence>
<evidence type="ECO:0000256" key="3">
    <source>
        <dbReference type="ARBA" id="ARBA00022490"/>
    </source>
</evidence>
<dbReference type="Proteomes" id="UP000184509">
    <property type="component" value="Unassembled WGS sequence"/>
</dbReference>
<evidence type="ECO:0000256" key="6">
    <source>
        <dbReference type="ARBA" id="ARBA00022825"/>
    </source>
</evidence>
<feature type="domain" description="Tail specific protease" evidence="10">
    <location>
        <begin position="897"/>
        <end position="1052"/>
    </location>
</feature>
<dbReference type="PANTHER" id="PTHR43253">
    <property type="entry name" value="TRICORN PROTEASE HOMOLOG 2-RELATED"/>
    <property type="match status" value="1"/>
</dbReference>
<dbReference type="SUPFAM" id="SSF82171">
    <property type="entry name" value="DPP6 N-terminal domain-like"/>
    <property type="match status" value="1"/>
</dbReference>
<dbReference type="EC" id="3.4.21.-" evidence="7"/>
<dbReference type="PANTHER" id="PTHR43253:SF1">
    <property type="entry name" value="TRICORN PROTEASE HOMOLOG 2-RELATED"/>
    <property type="match status" value="1"/>
</dbReference>
<reference evidence="12 13" key="1">
    <citation type="submission" date="2016-11" db="EMBL/GenBank/DDBJ databases">
        <authorList>
            <person name="Jaros S."/>
            <person name="Januszkiewicz K."/>
            <person name="Wedrychowicz H."/>
        </authorList>
    </citation>
    <scope>NUCLEOTIDE SEQUENCE [LARGE SCALE GENOMIC DNA]</scope>
    <source>
        <strain evidence="12 13">DSM 26991</strain>
    </source>
</reference>
<dbReference type="Pfam" id="PF14684">
    <property type="entry name" value="Tricorn_C1"/>
    <property type="match status" value="1"/>
</dbReference>
<name>A0A1M5GCY7_9BACE</name>
<dbReference type="GO" id="GO:0008236">
    <property type="term" value="F:serine-type peptidase activity"/>
    <property type="evidence" value="ECO:0007669"/>
    <property type="project" value="UniProtKB-UniRule"/>
</dbReference>
<dbReference type="InterPro" id="IPR028204">
    <property type="entry name" value="Tricorn_C1"/>
</dbReference>
<keyword evidence="3 7" id="KW-0963">Cytoplasm</keyword>
<evidence type="ECO:0000256" key="4">
    <source>
        <dbReference type="ARBA" id="ARBA00022670"/>
    </source>
</evidence>
<evidence type="ECO:0000256" key="1">
    <source>
        <dbReference type="ARBA" id="ARBA00004496"/>
    </source>
</evidence>
<dbReference type="Pfam" id="PF26550">
    <property type="entry name" value="Tricorn_2nd"/>
    <property type="match status" value="1"/>
</dbReference>
<feature type="active site" description="Charge relay system" evidence="8">
    <location>
        <position position="769"/>
    </location>
</feature>
<dbReference type="InterPro" id="IPR005151">
    <property type="entry name" value="Tail-specific_protease"/>
</dbReference>
<dbReference type="PIRSF" id="PIRSF036421">
    <property type="entry name" value="Tricorn_protease"/>
    <property type="match status" value="1"/>
</dbReference>
<dbReference type="CDD" id="cd07562">
    <property type="entry name" value="Peptidase_S41_TRI"/>
    <property type="match status" value="1"/>
</dbReference>